<feature type="compositionally biased region" description="Low complexity" evidence="2">
    <location>
        <begin position="137"/>
        <end position="159"/>
    </location>
</feature>
<dbReference type="GO" id="GO:0051301">
    <property type="term" value="P:cell division"/>
    <property type="evidence" value="ECO:0007669"/>
    <property type="project" value="InterPro"/>
</dbReference>
<feature type="domain" description="Outer membrane lipoprotein BamD-like" evidence="4">
    <location>
        <begin position="199"/>
        <end position="316"/>
    </location>
</feature>
<dbReference type="InterPro" id="IPR034706">
    <property type="entry name" value="CpoB"/>
</dbReference>
<dbReference type="EMBL" id="CP132942">
    <property type="protein sequence ID" value="XCB31490.1"/>
    <property type="molecule type" value="Genomic_DNA"/>
</dbReference>
<dbReference type="Gene3D" id="1.10.287.1490">
    <property type="match status" value="1"/>
</dbReference>
<feature type="chain" id="PRO_5043964139" evidence="3">
    <location>
        <begin position="39"/>
        <end position="327"/>
    </location>
</feature>
<organism evidence="5">
    <name type="scientific">Tunturiibacter psychrotolerans</name>
    <dbReference type="NCBI Taxonomy" id="3069686"/>
    <lineage>
        <taxon>Bacteria</taxon>
        <taxon>Pseudomonadati</taxon>
        <taxon>Acidobacteriota</taxon>
        <taxon>Terriglobia</taxon>
        <taxon>Terriglobales</taxon>
        <taxon>Acidobacteriaceae</taxon>
        <taxon>Tunturiibacter</taxon>
    </lineage>
</organism>
<proteinExistence type="inferred from homology"/>
<dbReference type="Pfam" id="PF13525">
    <property type="entry name" value="YfiO"/>
    <property type="match status" value="1"/>
</dbReference>
<sequence>MIKPEQTLHRKFVIPTFHLASAALLVAVSFCSAPAAFAVSKDMVQLQTQIQALQDAVARLQQSNDERMGVMKDLIQQSADSINKMGANVDAMRKQLQTQQDAQSGKVDQVSGQIQSLNDSVDEIKARIATLQKLMQDVQSQQQSMSAGMPQPTSSATLPPTSPTTAPPPTTVAPATKKGKPSAGIPQAAEAPGPAVPPADELYKTALGDYMAAKYPLASSEFGDVVKYYPDNPLSGNSFYYQAEIEFKDGRYPAAIKAYDAVLEQYPDSNKVPVSHLHKGMALFSLKENEAGTRELRTLIQRFPNSPEAMQARSKLSGMGIPVTPKH</sequence>
<dbReference type="Gene3D" id="1.25.40.10">
    <property type="entry name" value="Tetratricopeptide repeat domain"/>
    <property type="match status" value="1"/>
</dbReference>
<evidence type="ECO:0000256" key="3">
    <source>
        <dbReference type="SAM" id="SignalP"/>
    </source>
</evidence>
<dbReference type="SUPFAM" id="SSF48452">
    <property type="entry name" value="TPR-like"/>
    <property type="match status" value="1"/>
</dbReference>
<accession>A0AAU7ZLT4</accession>
<protein>
    <submittedName>
        <fullName evidence="5">Tetratricopeptide repeat protein</fullName>
    </submittedName>
</protein>
<feature type="compositionally biased region" description="Pro residues" evidence="2">
    <location>
        <begin position="160"/>
        <end position="171"/>
    </location>
</feature>
<reference evidence="5" key="2">
    <citation type="journal article" date="2024" name="Environ. Microbiol.">
        <title>Genome analysis and description of Tunturibacter gen. nov. expands the diversity of Terriglobia in tundra soils.</title>
        <authorList>
            <person name="Messyasz A."/>
            <person name="Mannisto M.K."/>
            <person name="Kerkhof L.J."/>
            <person name="Haggblom M.M."/>
        </authorList>
    </citation>
    <scope>NUCLEOTIDE SEQUENCE</scope>
    <source>
        <strain evidence="5">X5P6</strain>
    </source>
</reference>
<dbReference type="InterPro" id="IPR039565">
    <property type="entry name" value="BamD-like"/>
</dbReference>
<gene>
    <name evidence="5" type="ORF">RBB77_13620</name>
</gene>
<evidence type="ECO:0000259" key="4">
    <source>
        <dbReference type="Pfam" id="PF13525"/>
    </source>
</evidence>
<feature type="signal peptide" evidence="3">
    <location>
        <begin position="1"/>
        <end position="38"/>
    </location>
</feature>
<dbReference type="InterPro" id="IPR011990">
    <property type="entry name" value="TPR-like_helical_dom_sf"/>
</dbReference>
<keyword evidence="1 3" id="KW-0732">Signal</keyword>
<name>A0AAU7ZLT4_9BACT</name>
<evidence type="ECO:0000313" key="5">
    <source>
        <dbReference type="EMBL" id="XCB31490.1"/>
    </source>
</evidence>
<reference evidence="5" key="1">
    <citation type="submission" date="2023-08" db="EMBL/GenBank/DDBJ databases">
        <authorList>
            <person name="Messyasz A."/>
            <person name="Mannisto M.K."/>
            <person name="Kerkhof L.J."/>
            <person name="Haggblom M."/>
        </authorList>
    </citation>
    <scope>NUCLEOTIDE SEQUENCE</scope>
    <source>
        <strain evidence="5">X5P6</strain>
    </source>
</reference>
<evidence type="ECO:0000256" key="2">
    <source>
        <dbReference type="SAM" id="MobiDB-lite"/>
    </source>
</evidence>
<dbReference type="RefSeq" id="WP_353062335.1">
    <property type="nucleotide sequence ID" value="NZ_CP132942.1"/>
</dbReference>
<feature type="region of interest" description="Disordered" evidence="2">
    <location>
        <begin position="137"/>
        <end position="196"/>
    </location>
</feature>
<dbReference type="KEGG" id="tpsc:RBB77_13620"/>
<evidence type="ECO:0000256" key="1">
    <source>
        <dbReference type="ARBA" id="ARBA00022729"/>
    </source>
</evidence>
<dbReference type="AlphaFoldDB" id="A0AAU7ZLT4"/>
<dbReference type="HAMAP" id="MF_02066">
    <property type="entry name" value="CpoB"/>
    <property type="match status" value="1"/>
</dbReference>